<comment type="caution">
    <text evidence="1">The sequence shown here is derived from an EMBL/GenBank/DDBJ whole genome shotgun (WGS) entry which is preliminary data.</text>
</comment>
<proteinExistence type="predicted"/>
<dbReference type="Proteomes" id="UP000619079">
    <property type="component" value="Unassembled WGS sequence"/>
</dbReference>
<organism evidence="1 2">
    <name type="scientific">Sedimentitalea arenosa</name>
    <dbReference type="NCBI Taxonomy" id="2798803"/>
    <lineage>
        <taxon>Bacteria</taxon>
        <taxon>Pseudomonadati</taxon>
        <taxon>Pseudomonadota</taxon>
        <taxon>Alphaproteobacteria</taxon>
        <taxon>Rhodobacterales</taxon>
        <taxon>Paracoccaceae</taxon>
        <taxon>Sedimentitalea</taxon>
    </lineage>
</organism>
<keyword evidence="2" id="KW-1185">Reference proteome</keyword>
<evidence type="ECO:0000313" key="1">
    <source>
        <dbReference type="EMBL" id="MBJ6373571.1"/>
    </source>
</evidence>
<reference evidence="1" key="1">
    <citation type="submission" date="2020-12" db="EMBL/GenBank/DDBJ databases">
        <title>Sedimentitalea sp. nov., isolated from sand in Incheon.</title>
        <authorList>
            <person name="Kim W."/>
        </authorList>
    </citation>
    <scope>NUCLEOTIDE SEQUENCE</scope>
    <source>
        <strain evidence="1">CAU 1593</strain>
    </source>
</reference>
<protein>
    <submittedName>
        <fullName evidence="1">Uncharacterized protein</fullName>
    </submittedName>
</protein>
<dbReference type="AlphaFoldDB" id="A0A8J7M025"/>
<accession>A0A8J7M025</accession>
<name>A0A8J7M025_9RHOB</name>
<dbReference type="RefSeq" id="WP_199026448.1">
    <property type="nucleotide sequence ID" value="NZ_JAELVR010000016.1"/>
</dbReference>
<dbReference type="EMBL" id="JAELVR010000016">
    <property type="protein sequence ID" value="MBJ6373571.1"/>
    <property type="molecule type" value="Genomic_DNA"/>
</dbReference>
<evidence type="ECO:0000313" key="2">
    <source>
        <dbReference type="Proteomes" id="UP000619079"/>
    </source>
</evidence>
<sequence>MDRWHFTMNRWPDQAFSIRRRMKDDERFCEIVCDYEVARSALQHWRLKDPPETQRITDYKQIVRELEAEIEADLALSRLMTSTGCGGES</sequence>
<gene>
    <name evidence="1" type="ORF">JF290_18785</name>
</gene>